<dbReference type="RefSeq" id="WP_375556288.1">
    <property type="nucleotide sequence ID" value="NZ_JBBVGT010000002.1"/>
</dbReference>
<keyword evidence="8" id="KW-0732">Signal</keyword>
<comment type="subcellular location">
    <subcellularLocation>
        <location evidence="1 7">Cell outer membrane</location>
        <topology evidence="1 7">Multi-pass membrane protein</topology>
    </subcellularLocation>
</comment>
<gene>
    <name evidence="10" type="ORF">WKR92_02650</name>
</gene>
<dbReference type="SUPFAM" id="SSF49464">
    <property type="entry name" value="Carboxypeptidase regulatory domain-like"/>
    <property type="match status" value="1"/>
</dbReference>
<evidence type="ECO:0000256" key="4">
    <source>
        <dbReference type="ARBA" id="ARBA00022692"/>
    </source>
</evidence>
<proteinExistence type="inferred from homology"/>
<dbReference type="Gene3D" id="2.40.170.20">
    <property type="entry name" value="TonB-dependent receptor, beta-barrel domain"/>
    <property type="match status" value="1"/>
</dbReference>
<sequence length="998" mass="110929">MKIITYCLAASLFFLSNYIWAQELITVSGVVRDAETGETIPGATVKAKGSSAGTQTDIDGAYTLQVDANETLVFSFISYAIQEVAVNNQTQINVELASSTQELDQVVVIGYGTATKRDLTGSIATVEGEDVANKPATNPVASIQGKVAGVQIVNSGRPGAEPDVRIRGTNSINSVKPLYVVDGILNDNINFVNPADIESMEILKDPSSLAIFGVRGANGVIIVTTKQAKAGQLNFNFNSTIGIKSVQDRMELTDATEFKLLYDEQLANEGNPPYDYTFWNANTDWQDQIFQQGILNYNNLSVSGASENNKFYMGLGYTTEEGIIHHEKLNKITLTINDELQVTDNLRFGVNFNGYRSQLPQGRSVASAVRAAPIAPVYNEEYGLYHTMPDFQRAQIWNPLVDIMDRKNTAINREYRAVASIFGEIDFLEHFTFKANFLADYGFNQGRSYSPLINVYNPDIEGEDKTHNLESVTRVSQNQNIFTKVQTDWLLTYKNSFGDHNLTATAGWTSYYNSYESTNASRTQGSGDPIPNDPDKWYVGIGASDTQQGNGSAWERATLSFLARALYNYKGKYLLNASFRRDGTSGFYKYGNHWQNFGAIGAAWVVSDEEFLLDNSTIDRLKIKGSYGVLGNQNTGGNQYPLFPLLIAGNSAVFGDNIIPAYEAEYIPDRDLQWERVHAWEAGFELAAFENRFSLEAVYYHKDTRGIIVTVPASLGVRAGLSNPGEVRNKGIELSTSWTQNFNEDLSLTVGGNLTTMDNEVTKLLDEGFDIFDGVSRTSVGYPIGYFYGYVSDGIYQTNEEFRVSPTHPNAQIGDIKFQDTDNNGEIDEADRTIIGNPTPDLTYGFSFNLNYKGFDLGADFMGVYGNEIFRNWNRNSFAQFNFLTDRLERWHGVGTSNWEPIMDSGRSNNLLPSTYFIEDGSFFRLRNLQLGYNFNEDLLTRLKVKSLRIFVNAQNMFTLANNTGYTPEIGGSATSFGVDNGTYPVPTIYTFGVNLNF</sequence>
<evidence type="ECO:0000256" key="2">
    <source>
        <dbReference type="ARBA" id="ARBA00022448"/>
    </source>
</evidence>
<reference evidence="10 11" key="1">
    <citation type="submission" date="2024-04" db="EMBL/GenBank/DDBJ databases">
        <title>Albibacterium profundi sp. nov., isolated from sediment of the Challenger Deep of Mariana Trench.</title>
        <authorList>
            <person name="Wang Y."/>
        </authorList>
    </citation>
    <scope>NUCLEOTIDE SEQUENCE [LARGE SCALE GENOMIC DNA]</scope>
    <source>
        <strain evidence="10 11">RHL897</strain>
    </source>
</reference>
<feature type="chain" id="PRO_5046829947" evidence="8">
    <location>
        <begin position="22"/>
        <end position="998"/>
    </location>
</feature>
<evidence type="ECO:0000256" key="7">
    <source>
        <dbReference type="PROSITE-ProRule" id="PRU01360"/>
    </source>
</evidence>
<evidence type="ECO:0000313" key="11">
    <source>
        <dbReference type="Proteomes" id="UP001580928"/>
    </source>
</evidence>
<dbReference type="NCBIfam" id="TIGR04056">
    <property type="entry name" value="OMP_RagA_SusC"/>
    <property type="match status" value="1"/>
</dbReference>
<dbReference type="Proteomes" id="UP001580928">
    <property type="component" value="Unassembled WGS sequence"/>
</dbReference>
<comment type="similarity">
    <text evidence="7">Belongs to the TonB-dependent receptor family.</text>
</comment>
<feature type="domain" description="TonB-dependent receptor plug" evidence="9">
    <location>
        <begin position="116"/>
        <end position="220"/>
    </location>
</feature>
<dbReference type="InterPro" id="IPR008969">
    <property type="entry name" value="CarboxyPept-like_regulatory"/>
</dbReference>
<dbReference type="EMBL" id="JBBVGT010000002">
    <property type="protein sequence ID" value="MFB5944726.1"/>
    <property type="molecule type" value="Genomic_DNA"/>
</dbReference>
<protein>
    <submittedName>
        <fullName evidence="10">TonB-dependent receptor</fullName>
    </submittedName>
</protein>
<dbReference type="NCBIfam" id="TIGR04057">
    <property type="entry name" value="SusC_RagA_signa"/>
    <property type="match status" value="1"/>
</dbReference>
<dbReference type="InterPro" id="IPR023997">
    <property type="entry name" value="TonB-dep_OMP_SusC/RagA_CS"/>
</dbReference>
<evidence type="ECO:0000256" key="1">
    <source>
        <dbReference type="ARBA" id="ARBA00004571"/>
    </source>
</evidence>
<evidence type="ECO:0000256" key="6">
    <source>
        <dbReference type="ARBA" id="ARBA00023237"/>
    </source>
</evidence>
<dbReference type="InterPro" id="IPR036942">
    <property type="entry name" value="Beta-barrel_TonB_sf"/>
</dbReference>
<keyword evidence="2 7" id="KW-0813">Transport</keyword>
<accession>A0ABV5CB01</accession>
<evidence type="ECO:0000256" key="5">
    <source>
        <dbReference type="ARBA" id="ARBA00023136"/>
    </source>
</evidence>
<dbReference type="PROSITE" id="PS52016">
    <property type="entry name" value="TONB_DEPENDENT_REC_3"/>
    <property type="match status" value="1"/>
</dbReference>
<dbReference type="Gene3D" id="2.60.40.1120">
    <property type="entry name" value="Carboxypeptidase-like, regulatory domain"/>
    <property type="match status" value="1"/>
</dbReference>
<organism evidence="10 11">
    <name type="scientific">Albibacterium profundi</name>
    <dbReference type="NCBI Taxonomy" id="3134906"/>
    <lineage>
        <taxon>Bacteria</taxon>
        <taxon>Pseudomonadati</taxon>
        <taxon>Bacteroidota</taxon>
        <taxon>Sphingobacteriia</taxon>
        <taxon>Sphingobacteriales</taxon>
        <taxon>Sphingobacteriaceae</taxon>
        <taxon>Albibacterium</taxon>
    </lineage>
</organism>
<comment type="caution">
    <text evidence="10">The sequence shown here is derived from an EMBL/GenBank/DDBJ whole genome shotgun (WGS) entry which is preliminary data.</text>
</comment>
<feature type="signal peptide" evidence="8">
    <location>
        <begin position="1"/>
        <end position="21"/>
    </location>
</feature>
<evidence type="ECO:0000313" key="10">
    <source>
        <dbReference type="EMBL" id="MFB5944726.1"/>
    </source>
</evidence>
<dbReference type="Gene3D" id="2.170.130.10">
    <property type="entry name" value="TonB-dependent receptor, plug domain"/>
    <property type="match status" value="1"/>
</dbReference>
<dbReference type="SUPFAM" id="SSF56935">
    <property type="entry name" value="Porins"/>
    <property type="match status" value="1"/>
</dbReference>
<evidence type="ECO:0000259" key="9">
    <source>
        <dbReference type="Pfam" id="PF07715"/>
    </source>
</evidence>
<dbReference type="Pfam" id="PF07715">
    <property type="entry name" value="Plug"/>
    <property type="match status" value="1"/>
</dbReference>
<keyword evidence="10" id="KW-0675">Receptor</keyword>
<keyword evidence="4 7" id="KW-0812">Transmembrane</keyword>
<dbReference type="Pfam" id="PF13715">
    <property type="entry name" value="CarbopepD_reg_2"/>
    <property type="match status" value="1"/>
</dbReference>
<dbReference type="InterPro" id="IPR039426">
    <property type="entry name" value="TonB-dep_rcpt-like"/>
</dbReference>
<evidence type="ECO:0000256" key="8">
    <source>
        <dbReference type="SAM" id="SignalP"/>
    </source>
</evidence>
<dbReference type="InterPro" id="IPR023996">
    <property type="entry name" value="TonB-dep_OMP_SusC/RagA"/>
</dbReference>
<dbReference type="InterPro" id="IPR037066">
    <property type="entry name" value="Plug_dom_sf"/>
</dbReference>
<evidence type="ECO:0000256" key="3">
    <source>
        <dbReference type="ARBA" id="ARBA00022452"/>
    </source>
</evidence>
<name>A0ABV5CB01_9SPHI</name>
<keyword evidence="5 7" id="KW-0472">Membrane</keyword>
<keyword evidence="6 7" id="KW-0998">Cell outer membrane</keyword>
<dbReference type="InterPro" id="IPR012910">
    <property type="entry name" value="Plug_dom"/>
</dbReference>
<keyword evidence="11" id="KW-1185">Reference proteome</keyword>
<keyword evidence="3 7" id="KW-1134">Transmembrane beta strand</keyword>